<evidence type="ECO:0000256" key="5">
    <source>
        <dbReference type="SAM" id="Phobius"/>
    </source>
</evidence>
<dbReference type="InterPro" id="IPR001478">
    <property type="entry name" value="PDZ"/>
</dbReference>
<dbReference type="InterPro" id="IPR036034">
    <property type="entry name" value="PDZ_sf"/>
</dbReference>
<dbReference type="InterPro" id="IPR001940">
    <property type="entry name" value="Peptidase_S1C"/>
</dbReference>
<evidence type="ECO:0000259" key="6">
    <source>
        <dbReference type="PROSITE" id="PS50106"/>
    </source>
</evidence>
<dbReference type="Proteomes" id="UP000253495">
    <property type="component" value="Unassembled WGS sequence"/>
</dbReference>
<dbReference type="Pfam" id="PF13180">
    <property type="entry name" value="PDZ_2"/>
    <property type="match status" value="1"/>
</dbReference>
<dbReference type="Pfam" id="PF13365">
    <property type="entry name" value="Trypsin_2"/>
    <property type="match status" value="1"/>
</dbReference>
<accession>A0A368VM55</accession>
<evidence type="ECO:0000313" key="7">
    <source>
        <dbReference type="EMBL" id="RCW42791.1"/>
    </source>
</evidence>
<sequence length="490" mass="50634">MSEQPRTSAQGHDPEQSAAFRRPEGVEGSFDPRGRDTPPQQGFEYTPPPPEALEKAFSRPPGSSEVLQRAPGDREPSEQASPDEDLFWSHSGDRDPWRNPTAEAVVGAPALAREGSEQHREPVPGPLLSTREVLFGRRVRPRALAALAAVALLVSVVGGFIGRITAEEGNPLTNPDVTLAKVEPGVDRPSGTVAAVASRILPSVVSVEVRLGAQGGTGSGVVIDGNGYIVTNNHVISMAVGTPDAQVFTVFSDGTRVPARIVGRDPQTDLAVLKVEVANPTVAQLGSSADLAVGDKVIAVGSPLGLESTVTSGIVSSTHRPMRLAGEGTDTNAVIDAIQTDAAINPGNSGGALVDGNGAVVGINSAIRTLGTDGQGGSIGLGFAIPIDQVRRVAEQLIRTGQVRHPELGVNAKSVTDGTVSGAQVQNVQQGSAAEAAGIAEGDVIIKVGDRQVNSANELVVAVHKHRLGTTVPITVVRGGRELVLDAELR</sequence>
<evidence type="ECO:0000256" key="3">
    <source>
        <dbReference type="ARBA" id="ARBA00022801"/>
    </source>
</evidence>
<feature type="compositionally biased region" description="Polar residues" evidence="4">
    <location>
        <begin position="1"/>
        <end position="10"/>
    </location>
</feature>
<keyword evidence="5" id="KW-0812">Transmembrane</keyword>
<reference evidence="7 8" key="1">
    <citation type="submission" date="2018-07" db="EMBL/GenBank/DDBJ databases">
        <title>Genomic Encyclopedia of Type Strains, Phase III (KMG-III): the genomes of soil and plant-associated and newly described type strains.</title>
        <authorList>
            <person name="Whitman W."/>
        </authorList>
    </citation>
    <scope>NUCLEOTIDE SEQUENCE [LARGE SCALE GENOMIC DNA]</scope>
    <source>
        <strain evidence="7 8">CECT 8575</strain>
    </source>
</reference>
<comment type="similarity">
    <text evidence="1">Belongs to the peptidase S1C family.</text>
</comment>
<dbReference type="PANTHER" id="PTHR43343">
    <property type="entry name" value="PEPTIDASE S12"/>
    <property type="match status" value="1"/>
</dbReference>
<dbReference type="SUPFAM" id="SSF50156">
    <property type="entry name" value="PDZ domain-like"/>
    <property type="match status" value="1"/>
</dbReference>
<dbReference type="GO" id="GO:0006508">
    <property type="term" value="P:proteolysis"/>
    <property type="evidence" value="ECO:0007669"/>
    <property type="project" value="UniProtKB-KW"/>
</dbReference>
<dbReference type="Gene3D" id="2.30.42.10">
    <property type="match status" value="1"/>
</dbReference>
<dbReference type="InterPro" id="IPR043504">
    <property type="entry name" value="Peptidase_S1_PA_chymotrypsin"/>
</dbReference>
<protein>
    <submittedName>
        <fullName evidence="7">S1-C subfamily serine protease</fullName>
    </submittedName>
</protein>
<dbReference type="AlphaFoldDB" id="A0A368VM55"/>
<feature type="transmembrane region" description="Helical" evidence="5">
    <location>
        <begin position="143"/>
        <end position="162"/>
    </location>
</feature>
<feature type="compositionally biased region" description="Basic and acidic residues" evidence="4">
    <location>
        <begin position="21"/>
        <end position="36"/>
    </location>
</feature>
<dbReference type="SUPFAM" id="SSF50494">
    <property type="entry name" value="Trypsin-like serine proteases"/>
    <property type="match status" value="1"/>
</dbReference>
<keyword evidence="3" id="KW-0378">Hydrolase</keyword>
<dbReference type="PANTHER" id="PTHR43343:SF3">
    <property type="entry name" value="PROTEASE DO-LIKE 8, CHLOROPLASTIC"/>
    <property type="match status" value="1"/>
</dbReference>
<dbReference type="OrthoDB" id="9758917at2"/>
<dbReference type="InterPro" id="IPR009003">
    <property type="entry name" value="Peptidase_S1_PA"/>
</dbReference>
<keyword evidence="2 7" id="KW-0645">Protease</keyword>
<organism evidence="7 8">
    <name type="scientific">Halopolyspora algeriensis</name>
    <dbReference type="NCBI Taxonomy" id="1500506"/>
    <lineage>
        <taxon>Bacteria</taxon>
        <taxon>Bacillati</taxon>
        <taxon>Actinomycetota</taxon>
        <taxon>Actinomycetes</taxon>
        <taxon>Actinomycetes incertae sedis</taxon>
        <taxon>Halopolyspora</taxon>
    </lineage>
</organism>
<dbReference type="InterPro" id="IPR051201">
    <property type="entry name" value="Chloro_Bact_Ser_Proteases"/>
</dbReference>
<evidence type="ECO:0000256" key="1">
    <source>
        <dbReference type="ARBA" id="ARBA00010541"/>
    </source>
</evidence>
<comment type="caution">
    <text evidence="7">The sequence shown here is derived from an EMBL/GenBank/DDBJ whole genome shotgun (WGS) entry which is preliminary data.</text>
</comment>
<feature type="region of interest" description="Disordered" evidence="4">
    <location>
        <begin position="1"/>
        <end position="100"/>
    </location>
</feature>
<evidence type="ECO:0000313" key="8">
    <source>
        <dbReference type="Proteomes" id="UP000253495"/>
    </source>
</evidence>
<dbReference type="PROSITE" id="PS50106">
    <property type="entry name" value="PDZ"/>
    <property type="match status" value="1"/>
</dbReference>
<keyword evidence="5" id="KW-0472">Membrane</keyword>
<dbReference type="PRINTS" id="PR00834">
    <property type="entry name" value="PROTEASES2C"/>
</dbReference>
<dbReference type="SMART" id="SM00228">
    <property type="entry name" value="PDZ"/>
    <property type="match status" value="1"/>
</dbReference>
<name>A0A368VM55_9ACTN</name>
<dbReference type="GO" id="GO:0004252">
    <property type="term" value="F:serine-type endopeptidase activity"/>
    <property type="evidence" value="ECO:0007669"/>
    <property type="project" value="InterPro"/>
</dbReference>
<keyword evidence="8" id="KW-1185">Reference proteome</keyword>
<dbReference type="RefSeq" id="WP_114453603.1">
    <property type="nucleotide sequence ID" value="NZ_QPJC01000008.1"/>
</dbReference>
<evidence type="ECO:0000256" key="4">
    <source>
        <dbReference type="SAM" id="MobiDB-lite"/>
    </source>
</evidence>
<evidence type="ECO:0000256" key="2">
    <source>
        <dbReference type="ARBA" id="ARBA00022670"/>
    </source>
</evidence>
<dbReference type="Gene3D" id="2.40.10.10">
    <property type="entry name" value="Trypsin-like serine proteases"/>
    <property type="match status" value="2"/>
</dbReference>
<gene>
    <name evidence="7" type="ORF">DFQ14_10847</name>
</gene>
<dbReference type="EMBL" id="QPJC01000008">
    <property type="protein sequence ID" value="RCW42791.1"/>
    <property type="molecule type" value="Genomic_DNA"/>
</dbReference>
<proteinExistence type="inferred from homology"/>
<feature type="domain" description="PDZ" evidence="6">
    <location>
        <begin position="397"/>
        <end position="480"/>
    </location>
</feature>
<keyword evidence="5" id="KW-1133">Transmembrane helix</keyword>